<dbReference type="Proteomes" id="UP001269375">
    <property type="component" value="Unassembled WGS sequence"/>
</dbReference>
<dbReference type="RefSeq" id="WP_251593616.1">
    <property type="nucleotide sequence ID" value="NZ_JAMLJI010000003.1"/>
</dbReference>
<dbReference type="SMART" id="SM00327">
    <property type="entry name" value="VWA"/>
    <property type="match status" value="1"/>
</dbReference>
<proteinExistence type="predicted"/>
<feature type="chain" id="PRO_5045960291" evidence="2">
    <location>
        <begin position="25"/>
        <end position="601"/>
    </location>
</feature>
<dbReference type="EMBL" id="JARWAO010000007">
    <property type="protein sequence ID" value="MDR5896869.1"/>
    <property type="molecule type" value="Genomic_DNA"/>
</dbReference>
<dbReference type="InterPro" id="IPR036465">
    <property type="entry name" value="vWFA_dom_sf"/>
</dbReference>
<reference evidence="4 5" key="1">
    <citation type="submission" date="2023-04" db="EMBL/GenBank/DDBJ databases">
        <title>A long-awaited taxogenomic arrangement of the family Halomonadaceae.</title>
        <authorList>
            <person name="De La Haba R."/>
            <person name="Chuvochina M."/>
            <person name="Wittouck S."/>
            <person name="Arahal D.R."/>
            <person name="Sanchez-Porro C."/>
            <person name="Hugenholtz P."/>
            <person name="Ventosa A."/>
        </authorList>
    </citation>
    <scope>NUCLEOTIDE SEQUENCE [LARGE SCALE GENOMIC DNA]</scope>
    <source>
        <strain evidence="4 5">DSM 22428</strain>
    </source>
</reference>
<evidence type="ECO:0000313" key="4">
    <source>
        <dbReference type="EMBL" id="MDR5896869.1"/>
    </source>
</evidence>
<dbReference type="InterPro" id="IPR002035">
    <property type="entry name" value="VWF_A"/>
</dbReference>
<keyword evidence="1" id="KW-0472">Membrane</keyword>
<organism evidence="4 5">
    <name type="scientific">Larsenimonas suaedae</name>
    <dbReference type="NCBI Taxonomy" id="1851019"/>
    <lineage>
        <taxon>Bacteria</taxon>
        <taxon>Pseudomonadati</taxon>
        <taxon>Pseudomonadota</taxon>
        <taxon>Gammaproteobacteria</taxon>
        <taxon>Oceanospirillales</taxon>
        <taxon>Halomonadaceae</taxon>
        <taxon>Larsenimonas</taxon>
    </lineage>
</organism>
<keyword evidence="1" id="KW-1133">Transmembrane helix</keyword>
<feature type="signal peptide" evidence="2">
    <location>
        <begin position="1"/>
        <end position="24"/>
    </location>
</feature>
<protein>
    <submittedName>
        <fullName evidence="4">VWA domain-containing protein</fullName>
    </submittedName>
</protein>
<evidence type="ECO:0000256" key="1">
    <source>
        <dbReference type="SAM" id="Phobius"/>
    </source>
</evidence>
<dbReference type="SUPFAM" id="SSF53300">
    <property type="entry name" value="vWA-like"/>
    <property type="match status" value="1"/>
</dbReference>
<accession>A0ABU1GXU0</accession>
<evidence type="ECO:0000256" key="2">
    <source>
        <dbReference type="SAM" id="SignalP"/>
    </source>
</evidence>
<keyword evidence="2" id="KW-0732">Signal</keyword>
<keyword evidence="1" id="KW-0812">Transmembrane</keyword>
<dbReference type="Gene3D" id="3.40.50.410">
    <property type="entry name" value="von Willebrand factor, type A domain"/>
    <property type="match status" value="1"/>
</dbReference>
<comment type="caution">
    <text evidence="4">The sequence shown here is derived from an EMBL/GenBank/DDBJ whole genome shotgun (WGS) entry which is preliminary data.</text>
</comment>
<evidence type="ECO:0000313" key="5">
    <source>
        <dbReference type="Proteomes" id="UP001269375"/>
    </source>
</evidence>
<name>A0ABU1GXU0_9GAMM</name>
<sequence length="601" mass="64544">MRARVIGRAVACAVVWLWCAAASAAPTVQLIADVSGSMKSNDPANLRATGIGLWGTLLPKDTQAGLWTFGSQVDNPVPLDKVDGAWRQSVEAALPRLSAYQQFTDIESALTKALAAVPDTDEPAHVILLTDGMVDLPGASGQAKTRKDAESRSRLLENVIEDYRQRGVAIDTIALSGGADTELLSTLSRQTGGLSSVAETPATLMRSFLDAMTQVTPFQRVPLGSDQRFFLDDQVNGMTALVFRDDSTSSPLSLIGPDGQRMTARAPGRSDWRHEARFDLITLDRPTPGEWRLDGSVGPGSRILIDSPVKLALESGEPTLYQFFPRDITARLTDNDAPATPESLGVTPLSMRATLVGSDGRTLSDTPLTPSDDGAVYSGRLSAETLGNAQLRVQAQGEGMTRLRVAQVNVAPPLEPSLDASRGVITVEARAPKLNHDNTRISATLLGQSLDVTTAAARTWQVRLPDELPSQSVPVELKATIDLPMLSRTIDLPSVTLNEQARVALSGAGERAALKGQSMEDAQASEQDAEAPSALENLWSKAQAAWPEVVAWAERQPEWARWAALGVGVLVVLLLVLGGRRRPEPRRREPHLGEDDNDPRL</sequence>
<feature type="transmembrane region" description="Helical" evidence="1">
    <location>
        <begin position="559"/>
        <end position="578"/>
    </location>
</feature>
<dbReference type="Pfam" id="PF13519">
    <property type="entry name" value="VWA_2"/>
    <property type="match status" value="1"/>
</dbReference>
<gene>
    <name evidence="4" type="ORF">QC825_12365</name>
</gene>
<evidence type="ECO:0000259" key="3">
    <source>
        <dbReference type="PROSITE" id="PS50234"/>
    </source>
</evidence>
<keyword evidence="5" id="KW-1185">Reference proteome</keyword>
<feature type="domain" description="VWFA" evidence="3">
    <location>
        <begin position="27"/>
        <end position="212"/>
    </location>
</feature>
<dbReference type="PROSITE" id="PS50234">
    <property type="entry name" value="VWFA"/>
    <property type="match status" value="1"/>
</dbReference>
<dbReference type="CDD" id="cd00198">
    <property type="entry name" value="vWFA"/>
    <property type="match status" value="1"/>
</dbReference>